<sequence>MPGPTHNEQCGVSSLSARLATHSASSFPRIKTMSSAPVGETRNPLSINLTLFLRNPIDEQCGVSSLSARLATHSRSISLSSFEIQSMSSAVSQASVRCLKPVGETRNPLSINLTLFLRNPIDEQCGVSSLSARLATHSRSISFFSSIFSVVQTIHLQDRDSRRELSRSDCHPFLRGSVPISLLEQWLRLFQNASEYHSGGNNLVAIHSFKSPMPTILQSKVPVSYTMHFLELVLP</sequence>
<evidence type="ECO:0000313" key="2">
    <source>
        <dbReference type="Proteomes" id="UP001281761"/>
    </source>
</evidence>
<keyword evidence="2" id="KW-1185">Reference proteome</keyword>
<comment type="caution">
    <text evidence="1">The sequence shown here is derived from an EMBL/GenBank/DDBJ whole genome shotgun (WGS) entry which is preliminary data.</text>
</comment>
<reference evidence="1 2" key="1">
    <citation type="journal article" date="2022" name="bioRxiv">
        <title>Genomics of Preaxostyla Flagellates Illuminates Evolutionary Transitions and the Path Towards Mitochondrial Loss.</title>
        <authorList>
            <person name="Novak L.V.F."/>
            <person name="Treitli S.C."/>
            <person name="Pyrih J."/>
            <person name="Halakuc P."/>
            <person name="Pipaliya S.V."/>
            <person name="Vacek V."/>
            <person name="Brzon O."/>
            <person name="Soukal P."/>
            <person name="Eme L."/>
            <person name="Dacks J.B."/>
            <person name="Karnkowska A."/>
            <person name="Elias M."/>
            <person name="Hampl V."/>
        </authorList>
    </citation>
    <scope>NUCLEOTIDE SEQUENCE [LARGE SCALE GENOMIC DNA]</scope>
    <source>
        <strain evidence="1">NAU3</strain>
        <tissue evidence="1">Gut</tissue>
    </source>
</reference>
<dbReference type="EMBL" id="JARBJD010000039">
    <property type="protein sequence ID" value="KAK2958292.1"/>
    <property type="molecule type" value="Genomic_DNA"/>
</dbReference>
<gene>
    <name evidence="1" type="ORF">BLNAU_6779</name>
</gene>
<evidence type="ECO:0000313" key="1">
    <source>
        <dbReference type="EMBL" id="KAK2958292.1"/>
    </source>
</evidence>
<accession>A0ABQ9Y3H1</accession>
<dbReference type="Proteomes" id="UP001281761">
    <property type="component" value="Unassembled WGS sequence"/>
</dbReference>
<protein>
    <submittedName>
        <fullName evidence="1">Uncharacterized protein</fullName>
    </submittedName>
</protein>
<organism evidence="1 2">
    <name type="scientific">Blattamonas nauphoetae</name>
    <dbReference type="NCBI Taxonomy" id="2049346"/>
    <lineage>
        <taxon>Eukaryota</taxon>
        <taxon>Metamonada</taxon>
        <taxon>Preaxostyla</taxon>
        <taxon>Oxymonadida</taxon>
        <taxon>Blattamonas</taxon>
    </lineage>
</organism>
<proteinExistence type="predicted"/>
<name>A0ABQ9Y3H1_9EUKA</name>